<sequence>MVPALLLIDVQNNMLLPPNPVPDADRVAAVISRVLERARAAGAQVVHIRNNGTGDDPDVPGTSGWELVHEVRPGEHVVDKQTPDAFADTQLGSLLPDSVPLVVAGMQSDFCVRATALAALARGHEVTLVQDAHATYDDELSAAEESARVDAELSAAGVKLAGSGEVVFG</sequence>
<proteinExistence type="predicted"/>
<dbReference type="InterPro" id="IPR000868">
    <property type="entry name" value="Isochorismatase-like_dom"/>
</dbReference>
<keyword evidence="1" id="KW-0378">Hydrolase</keyword>
<evidence type="ECO:0000259" key="2">
    <source>
        <dbReference type="Pfam" id="PF00857"/>
    </source>
</evidence>
<protein>
    <submittedName>
        <fullName evidence="3">Isochorismatase family protein</fullName>
    </submittedName>
</protein>
<accession>A0ABW5HCW4</accession>
<keyword evidence="4" id="KW-1185">Reference proteome</keyword>
<gene>
    <name evidence="3" type="ORF">ACFSVL_26355</name>
</gene>
<dbReference type="PANTHER" id="PTHR43540">
    <property type="entry name" value="PEROXYUREIDOACRYLATE/UREIDOACRYLATE AMIDOHYDROLASE-RELATED"/>
    <property type="match status" value="1"/>
</dbReference>
<dbReference type="RefSeq" id="WP_378308232.1">
    <property type="nucleotide sequence ID" value="NZ_JBHUKS010000018.1"/>
</dbReference>
<dbReference type="Pfam" id="PF00857">
    <property type="entry name" value="Isochorismatase"/>
    <property type="match status" value="1"/>
</dbReference>
<dbReference type="InterPro" id="IPR036380">
    <property type="entry name" value="Isochorismatase-like_sf"/>
</dbReference>
<organism evidence="3 4">
    <name type="scientific">Amycolatopsis silviterrae</name>
    <dbReference type="NCBI Taxonomy" id="1656914"/>
    <lineage>
        <taxon>Bacteria</taxon>
        <taxon>Bacillati</taxon>
        <taxon>Actinomycetota</taxon>
        <taxon>Actinomycetes</taxon>
        <taxon>Pseudonocardiales</taxon>
        <taxon>Pseudonocardiaceae</taxon>
        <taxon>Amycolatopsis</taxon>
    </lineage>
</organism>
<dbReference type="Proteomes" id="UP001597483">
    <property type="component" value="Unassembled WGS sequence"/>
</dbReference>
<evidence type="ECO:0000313" key="3">
    <source>
        <dbReference type="EMBL" id="MFD2470941.1"/>
    </source>
</evidence>
<comment type="caution">
    <text evidence="3">The sequence shown here is derived from an EMBL/GenBank/DDBJ whole genome shotgun (WGS) entry which is preliminary data.</text>
</comment>
<name>A0ABW5HCW4_9PSEU</name>
<feature type="domain" description="Isochorismatase-like" evidence="2">
    <location>
        <begin position="4"/>
        <end position="142"/>
    </location>
</feature>
<reference evidence="4" key="1">
    <citation type="journal article" date="2019" name="Int. J. Syst. Evol. Microbiol.">
        <title>The Global Catalogue of Microorganisms (GCM) 10K type strain sequencing project: providing services to taxonomists for standard genome sequencing and annotation.</title>
        <authorList>
            <consortium name="The Broad Institute Genomics Platform"/>
            <consortium name="The Broad Institute Genome Sequencing Center for Infectious Disease"/>
            <person name="Wu L."/>
            <person name="Ma J."/>
        </authorList>
    </citation>
    <scope>NUCLEOTIDE SEQUENCE [LARGE SCALE GENOMIC DNA]</scope>
    <source>
        <strain evidence="4">CGMCC 4.7641</strain>
    </source>
</reference>
<dbReference type="SUPFAM" id="SSF52499">
    <property type="entry name" value="Isochorismatase-like hydrolases"/>
    <property type="match status" value="1"/>
</dbReference>
<dbReference type="InterPro" id="IPR050272">
    <property type="entry name" value="Isochorismatase-like_hydrls"/>
</dbReference>
<dbReference type="EMBL" id="JBHUKS010000018">
    <property type="protein sequence ID" value="MFD2470941.1"/>
    <property type="molecule type" value="Genomic_DNA"/>
</dbReference>
<dbReference type="Gene3D" id="3.40.50.850">
    <property type="entry name" value="Isochorismatase-like"/>
    <property type="match status" value="1"/>
</dbReference>
<evidence type="ECO:0000256" key="1">
    <source>
        <dbReference type="ARBA" id="ARBA00022801"/>
    </source>
</evidence>
<evidence type="ECO:0000313" key="4">
    <source>
        <dbReference type="Proteomes" id="UP001597483"/>
    </source>
</evidence>